<dbReference type="AlphaFoldDB" id="A0A4Y2AUY8"/>
<evidence type="ECO:0000256" key="1">
    <source>
        <dbReference type="SAM" id="MobiDB-lite"/>
    </source>
</evidence>
<dbReference type="EMBL" id="BGPR01000032">
    <property type="protein sequence ID" value="GBL83337.1"/>
    <property type="molecule type" value="Genomic_DNA"/>
</dbReference>
<evidence type="ECO:0000313" key="3">
    <source>
        <dbReference type="Proteomes" id="UP000499080"/>
    </source>
</evidence>
<dbReference type="Proteomes" id="UP000499080">
    <property type="component" value="Unassembled WGS sequence"/>
</dbReference>
<name>A0A4Y2AUY8_ARAVE</name>
<proteinExistence type="predicted"/>
<accession>A0A4Y2AUY8</accession>
<evidence type="ECO:0000313" key="2">
    <source>
        <dbReference type="EMBL" id="GBL83337.1"/>
    </source>
</evidence>
<protein>
    <submittedName>
        <fullName evidence="2">Uncharacterized protein</fullName>
    </submittedName>
</protein>
<comment type="caution">
    <text evidence="2">The sequence shown here is derived from an EMBL/GenBank/DDBJ whole genome shotgun (WGS) entry which is preliminary data.</text>
</comment>
<keyword evidence="3" id="KW-1185">Reference proteome</keyword>
<gene>
    <name evidence="2" type="ORF">AVEN_110652_1</name>
</gene>
<sequence length="93" mass="10188">MVVLYIGEGLLAGDFQVRNPIPLINRLVSRLVRVKSVEAECPFVWRGSLEMGIPAEESSSSFDQGSKLRGPSQNSLRVASERNVNISHLHAVA</sequence>
<reference evidence="2 3" key="1">
    <citation type="journal article" date="2019" name="Sci. Rep.">
        <title>Orb-weaving spider Araneus ventricosus genome elucidates the spidroin gene catalogue.</title>
        <authorList>
            <person name="Kono N."/>
            <person name="Nakamura H."/>
            <person name="Ohtoshi R."/>
            <person name="Moran D.A.P."/>
            <person name="Shinohara A."/>
            <person name="Yoshida Y."/>
            <person name="Fujiwara M."/>
            <person name="Mori M."/>
            <person name="Tomita M."/>
            <person name="Arakawa K."/>
        </authorList>
    </citation>
    <scope>NUCLEOTIDE SEQUENCE [LARGE SCALE GENOMIC DNA]</scope>
</reference>
<feature type="region of interest" description="Disordered" evidence="1">
    <location>
        <begin position="56"/>
        <end position="76"/>
    </location>
</feature>
<organism evidence="2 3">
    <name type="scientific">Araneus ventricosus</name>
    <name type="common">Orbweaver spider</name>
    <name type="synonym">Epeira ventricosa</name>
    <dbReference type="NCBI Taxonomy" id="182803"/>
    <lineage>
        <taxon>Eukaryota</taxon>
        <taxon>Metazoa</taxon>
        <taxon>Ecdysozoa</taxon>
        <taxon>Arthropoda</taxon>
        <taxon>Chelicerata</taxon>
        <taxon>Arachnida</taxon>
        <taxon>Araneae</taxon>
        <taxon>Araneomorphae</taxon>
        <taxon>Entelegynae</taxon>
        <taxon>Araneoidea</taxon>
        <taxon>Araneidae</taxon>
        <taxon>Araneus</taxon>
    </lineage>
</organism>